<sequence length="35" mass="4066">MYAICQIDIFTQIPCWSQKWSITFAFVFSAMTSSL</sequence>
<name>A0A0N4W6Q7_HAEPC</name>
<reference evidence="1" key="1">
    <citation type="submission" date="2017-02" db="UniProtKB">
        <authorList>
            <consortium name="WormBaseParasite"/>
        </authorList>
    </citation>
    <scope>IDENTIFICATION</scope>
</reference>
<protein>
    <submittedName>
        <fullName evidence="1">Uncharacterized protein</fullName>
    </submittedName>
</protein>
<dbReference type="WBParaSite" id="HPLM_0000575801-mRNA-1">
    <property type="protein sequence ID" value="HPLM_0000575801-mRNA-1"/>
    <property type="gene ID" value="HPLM_0000575801"/>
</dbReference>
<proteinExistence type="predicted"/>
<accession>A0A0N4W6Q7</accession>
<organism evidence="1">
    <name type="scientific">Haemonchus placei</name>
    <name type="common">Barber's pole worm</name>
    <dbReference type="NCBI Taxonomy" id="6290"/>
    <lineage>
        <taxon>Eukaryota</taxon>
        <taxon>Metazoa</taxon>
        <taxon>Ecdysozoa</taxon>
        <taxon>Nematoda</taxon>
        <taxon>Chromadorea</taxon>
        <taxon>Rhabditida</taxon>
        <taxon>Rhabditina</taxon>
        <taxon>Rhabditomorpha</taxon>
        <taxon>Strongyloidea</taxon>
        <taxon>Trichostrongylidae</taxon>
        <taxon>Haemonchus</taxon>
    </lineage>
</organism>
<evidence type="ECO:0000313" key="1">
    <source>
        <dbReference type="WBParaSite" id="HPLM_0000575801-mRNA-1"/>
    </source>
</evidence>
<dbReference type="AlphaFoldDB" id="A0A0N4W6Q7"/>